<feature type="compositionally biased region" description="Basic and acidic residues" evidence="1">
    <location>
        <begin position="193"/>
        <end position="208"/>
    </location>
</feature>
<reference evidence="2 3" key="1">
    <citation type="submission" date="2024-04" db="EMBL/GenBank/DDBJ databases">
        <authorList>
            <person name="Waldvogel A.-M."/>
            <person name="Schoenle A."/>
        </authorList>
    </citation>
    <scope>NUCLEOTIDE SEQUENCE [LARGE SCALE GENOMIC DNA]</scope>
</reference>
<accession>A0AAV2J9X8</accession>
<dbReference type="EMBL" id="OZ035833">
    <property type="protein sequence ID" value="CAL1573261.1"/>
    <property type="molecule type" value="Genomic_DNA"/>
</dbReference>
<name>A0AAV2J9X8_KNICA</name>
<evidence type="ECO:0000313" key="2">
    <source>
        <dbReference type="EMBL" id="CAL1573261.1"/>
    </source>
</evidence>
<dbReference type="AlphaFoldDB" id="A0AAV2J9X8"/>
<feature type="region of interest" description="Disordered" evidence="1">
    <location>
        <begin position="91"/>
        <end position="219"/>
    </location>
</feature>
<protein>
    <submittedName>
        <fullName evidence="2">Uncharacterized protein</fullName>
    </submittedName>
</protein>
<sequence length="219" mass="25085">MTPVHPPQFHRIPDEPPTITSHKVVVSRMLHVRRSAVTMHKSIVKGEFLVERCTTCCTLFHCPICPMNTVLDFGKIIIYTSNLRIIRAPPRKPEAEQHHGAHAEEPDIPPQDRPTKERPTRERPTREKPTRERPTRDTSPKDRPSKDASPKDRPSKDASPKDRPPKDRPTKDKPPKAKERGSRRRRAASTQPSEERGERQRKHAEDKVMGPGLMDLQSL</sequence>
<feature type="compositionally biased region" description="Basic and acidic residues" evidence="1">
    <location>
        <begin position="91"/>
        <end position="105"/>
    </location>
</feature>
<gene>
    <name evidence="2" type="ORF">KC01_LOCUS5197</name>
</gene>
<evidence type="ECO:0000313" key="3">
    <source>
        <dbReference type="Proteomes" id="UP001497482"/>
    </source>
</evidence>
<organism evidence="2 3">
    <name type="scientific">Knipowitschia caucasica</name>
    <name type="common">Caucasian dwarf goby</name>
    <name type="synonym">Pomatoschistus caucasicus</name>
    <dbReference type="NCBI Taxonomy" id="637954"/>
    <lineage>
        <taxon>Eukaryota</taxon>
        <taxon>Metazoa</taxon>
        <taxon>Chordata</taxon>
        <taxon>Craniata</taxon>
        <taxon>Vertebrata</taxon>
        <taxon>Euteleostomi</taxon>
        <taxon>Actinopterygii</taxon>
        <taxon>Neopterygii</taxon>
        <taxon>Teleostei</taxon>
        <taxon>Neoteleostei</taxon>
        <taxon>Acanthomorphata</taxon>
        <taxon>Gobiaria</taxon>
        <taxon>Gobiiformes</taxon>
        <taxon>Gobioidei</taxon>
        <taxon>Gobiidae</taxon>
        <taxon>Gobiinae</taxon>
        <taxon>Knipowitschia</taxon>
    </lineage>
</organism>
<dbReference type="Proteomes" id="UP001497482">
    <property type="component" value="Chromosome 11"/>
</dbReference>
<feature type="compositionally biased region" description="Basic and acidic residues" evidence="1">
    <location>
        <begin position="113"/>
        <end position="180"/>
    </location>
</feature>
<proteinExistence type="predicted"/>
<keyword evidence="3" id="KW-1185">Reference proteome</keyword>
<evidence type="ECO:0000256" key="1">
    <source>
        <dbReference type="SAM" id="MobiDB-lite"/>
    </source>
</evidence>